<keyword evidence="6" id="KW-1185">Reference proteome</keyword>
<dbReference type="OrthoDB" id="1664372at2759"/>
<dbReference type="InterPro" id="IPR003781">
    <property type="entry name" value="CoA-bd"/>
</dbReference>
<protein>
    <submittedName>
        <fullName evidence="5">Succinyl-CoA ligase alpha subunit, putative</fullName>
    </submittedName>
</protein>
<dbReference type="InterPro" id="IPR005811">
    <property type="entry name" value="SUCC_ACL_C"/>
</dbReference>
<dbReference type="InterPro" id="IPR005810">
    <property type="entry name" value="CoA_lig_alpha"/>
</dbReference>
<keyword evidence="2" id="KW-0547">Nucleotide-binding</keyword>
<keyword evidence="1 5" id="KW-0436">Ligase</keyword>
<reference evidence="5" key="2">
    <citation type="submission" date="2013-10" db="EMBL/GenBank/DDBJ databases">
        <authorList>
            <person name="Aslett M."/>
        </authorList>
    </citation>
    <scope>NUCLEOTIDE SEQUENCE [LARGE SCALE GENOMIC DNA]</scope>
    <source>
        <strain evidence="5">Weybridge</strain>
    </source>
</reference>
<dbReference type="EMBL" id="HG721811">
    <property type="protein sequence ID" value="CDJ60358.1"/>
    <property type="molecule type" value="Genomic_DNA"/>
</dbReference>
<dbReference type="InterPro" id="IPR017440">
    <property type="entry name" value="Cit_synth/succinyl-CoA_lig_AS"/>
</dbReference>
<evidence type="ECO:0000256" key="3">
    <source>
        <dbReference type="PIRSR" id="PIRSR001553-1"/>
    </source>
</evidence>
<dbReference type="AlphaFoldDB" id="U6MBC8"/>
<proteinExistence type="predicted"/>
<dbReference type="SUPFAM" id="SSF52210">
    <property type="entry name" value="Succinyl-CoA synthetase domains"/>
    <property type="match status" value="1"/>
</dbReference>
<dbReference type="Pfam" id="PF00549">
    <property type="entry name" value="Ligase_CoA"/>
    <property type="match status" value="1"/>
</dbReference>
<dbReference type="GO" id="GO:0000166">
    <property type="term" value="F:nucleotide binding"/>
    <property type="evidence" value="ECO:0007669"/>
    <property type="project" value="UniProtKB-KW"/>
</dbReference>
<evidence type="ECO:0000256" key="1">
    <source>
        <dbReference type="ARBA" id="ARBA00022598"/>
    </source>
</evidence>
<dbReference type="GO" id="GO:0005739">
    <property type="term" value="C:mitochondrion"/>
    <property type="evidence" value="ECO:0007669"/>
    <property type="project" value="TreeGrafter"/>
</dbReference>
<dbReference type="GO" id="GO:0004775">
    <property type="term" value="F:succinate-CoA ligase (ADP-forming) activity"/>
    <property type="evidence" value="ECO:0007669"/>
    <property type="project" value="TreeGrafter"/>
</dbReference>
<dbReference type="PIRSF" id="PIRSF001553">
    <property type="entry name" value="SucCS_alpha"/>
    <property type="match status" value="1"/>
</dbReference>
<dbReference type="OMA" id="VIICITE"/>
<dbReference type="Pfam" id="PF02629">
    <property type="entry name" value="CoA_binding"/>
    <property type="match status" value="1"/>
</dbReference>
<dbReference type="VEuPathDB" id="ToxoDB:EMWEY_00029820"/>
<evidence type="ECO:0000259" key="4">
    <source>
        <dbReference type="SMART" id="SM00881"/>
    </source>
</evidence>
<dbReference type="GO" id="GO:0009361">
    <property type="term" value="C:succinate-CoA ligase complex (ADP-forming)"/>
    <property type="evidence" value="ECO:0007669"/>
    <property type="project" value="TreeGrafter"/>
</dbReference>
<dbReference type="GO" id="GO:0006099">
    <property type="term" value="P:tricarboxylic acid cycle"/>
    <property type="evidence" value="ECO:0007669"/>
    <property type="project" value="TreeGrafter"/>
</dbReference>
<dbReference type="RefSeq" id="XP_013337008.1">
    <property type="nucleotide sequence ID" value="XM_013481554.1"/>
</dbReference>
<dbReference type="Gene3D" id="3.40.50.261">
    <property type="entry name" value="Succinyl-CoA synthetase domains"/>
    <property type="match status" value="2"/>
</dbReference>
<dbReference type="PANTHER" id="PTHR11117">
    <property type="entry name" value="SUCCINYL-COA LIGASE SUBUNIT ALPHA"/>
    <property type="match status" value="1"/>
</dbReference>
<dbReference type="GeneID" id="25336968"/>
<evidence type="ECO:0000313" key="5">
    <source>
        <dbReference type="EMBL" id="CDJ60358.1"/>
    </source>
</evidence>
<dbReference type="SMART" id="SM00881">
    <property type="entry name" value="CoA_binding"/>
    <property type="match status" value="1"/>
</dbReference>
<dbReference type="SUPFAM" id="SSF51735">
    <property type="entry name" value="NAD(P)-binding Rossmann-fold domains"/>
    <property type="match status" value="1"/>
</dbReference>
<dbReference type="GO" id="GO:0004776">
    <property type="term" value="F:succinate-CoA ligase (GDP-forming) activity"/>
    <property type="evidence" value="ECO:0007669"/>
    <property type="project" value="TreeGrafter"/>
</dbReference>
<dbReference type="Gene3D" id="3.40.50.720">
    <property type="entry name" value="NAD(P)-binding Rossmann-like Domain"/>
    <property type="match status" value="1"/>
</dbReference>
<dbReference type="InterPro" id="IPR016102">
    <property type="entry name" value="Succinyl-CoA_synth-like"/>
</dbReference>
<dbReference type="PROSITE" id="PS00399">
    <property type="entry name" value="SUCCINYL_COA_LIG_2"/>
    <property type="match status" value="1"/>
</dbReference>
<reference evidence="5" key="1">
    <citation type="submission" date="2013-10" db="EMBL/GenBank/DDBJ databases">
        <title>Genomic analysis of the causative agents of coccidiosis in chickens.</title>
        <authorList>
            <person name="Reid A.J."/>
            <person name="Blake D."/>
            <person name="Billington K."/>
            <person name="Browne H."/>
            <person name="Dunn M."/>
            <person name="Hung S."/>
            <person name="Kawahara F."/>
            <person name="Miranda-Saavedra D."/>
            <person name="Mourier T."/>
            <person name="Nagra H."/>
            <person name="Otto T.D."/>
            <person name="Rawlings N."/>
            <person name="Sanchez A."/>
            <person name="Sanders M."/>
            <person name="Subramaniam C."/>
            <person name="Tay Y."/>
            <person name="Dear P."/>
            <person name="Doerig C."/>
            <person name="Gruber A."/>
            <person name="Parkinson J."/>
            <person name="Shirley M."/>
            <person name="Wan K.L."/>
            <person name="Berriman M."/>
            <person name="Tomley F."/>
            <person name="Pain A."/>
        </authorList>
    </citation>
    <scope>NUCLEOTIDE SEQUENCE [LARGE SCALE GENOMIC DNA]</scope>
    <source>
        <strain evidence="5">Weybridge</strain>
    </source>
</reference>
<gene>
    <name evidence="5" type="ORF">EMWEY_00029820</name>
</gene>
<feature type="active site" description="Tele-phosphohistidine intermediate" evidence="3">
    <location>
        <position position="244"/>
    </location>
</feature>
<feature type="domain" description="CoA-binding" evidence="4">
    <location>
        <begin position="24"/>
        <end position="118"/>
    </location>
</feature>
<dbReference type="Proteomes" id="UP000030763">
    <property type="component" value="Unassembled WGS sequence"/>
</dbReference>
<evidence type="ECO:0000313" key="6">
    <source>
        <dbReference type="Proteomes" id="UP000030763"/>
    </source>
</evidence>
<sequence>MLFSVLLIHCSRICGSKYESHLPGSDRQSGDFGTFHSEQALNYGTQLVGGVNPAKGGTTWTSSDGRYKLPVFKSVREAKDATGCHASAIFVPAPHAAAAILECVEAELDLVVCITEGIPQHDMAVVKKRLRQQTKTRLIGPNCPGIIKPEECKIGIMPGYIHKKGCIGVVSRSGTLTYEAVNQTSQVGLGQSVCVGIGGIVLIGEIGGSAEEEAAEWLKKHNCGKPVVSFIAGSSAPPGRRMGHAGAIVSGNTGTASGKVKALQAAGVVVVNNPARIGEAMYAAMKDKGLV</sequence>
<evidence type="ECO:0000256" key="2">
    <source>
        <dbReference type="ARBA" id="ARBA00022741"/>
    </source>
</evidence>
<dbReference type="InterPro" id="IPR036291">
    <property type="entry name" value="NAD(P)-bd_dom_sf"/>
</dbReference>
<accession>U6MBC8</accession>
<organism evidence="5 6">
    <name type="scientific">Eimeria maxima</name>
    <name type="common">Coccidian parasite</name>
    <dbReference type="NCBI Taxonomy" id="5804"/>
    <lineage>
        <taxon>Eukaryota</taxon>
        <taxon>Sar</taxon>
        <taxon>Alveolata</taxon>
        <taxon>Apicomplexa</taxon>
        <taxon>Conoidasida</taxon>
        <taxon>Coccidia</taxon>
        <taxon>Eucoccidiorida</taxon>
        <taxon>Eimeriorina</taxon>
        <taxon>Eimeriidae</taxon>
        <taxon>Eimeria</taxon>
    </lineage>
</organism>
<dbReference type="PANTHER" id="PTHR11117:SF2">
    <property type="entry name" value="SUCCINATE--COA LIGASE [ADP_GDP-FORMING] SUBUNIT ALPHA, MITOCHONDRIAL"/>
    <property type="match status" value="1"/>
</dbReference>
<name>U6MBC8_EIMMA</name>